<dbReference type="Pfam" id="PF02272">
    <property type="entry name" value="DHHA1"/>
    <property type="match status" value="1"/>
</dbReference>
<dbReference type="InterPro" id="IPR041122">
    <property type="entry name" value="RecJ_OB"/>
</dbReference>
<evidence type="ECO:0000313" key="9">
    <source>
        <dbReference type="EMBL" id="SNR96034.1"/>
    </source>
</evidence>
<dbReference type="GO" id="GO:0006281">
    <property type="term" value="P:DNA repair"/>
    <property type="evidence" value="ECO:0007669"/>
    <property type="project" value="InterPro"/>
</dbReference>
<dbReference type="AlphaFoldDB" id="A0A239ALU6"/>
<dbReference type="PANTHER" id="PTHR30255:SF2">
    <property type="entry name" value="SINGLE-STRANDED-DNA-SPECIFIC EXONUCLEASE RECJ"/>
    <property type="match status" value="1"/>
</dbReference>
<dbReference type="InterPro" id="IPR001667">
    <property type="entry name" value="DDH_dom"/>
</dbReference>
<evidence type="ECO:0000313" key="10">
    <source>
        <dbReference type="Proteomes" id="UP000198305"/>
    </source>
</evidence>
<dbReference type="Proteomes" id="UP000198305">
    <property type="component" value="Unassembled WGS sequence"/>
</dbReference>
<dbReference type="GO" id="GO:0003676">
    <property type="term" value="F:nucleic acid binding"/>
    <property type="evidence" value="ECO:0007669"/>
    <property type="project" value="InterPro"/>
</dbReference>
<dbReference type="PANTHER" id="PTHR30255">
    <property type="entry name" value="SINGLE-STRANDED-DNA-SPECIFIC EXONUCLEASE RECJ"/>
    <property type="match status" value="1"/>
</dbReference>
<keyword evidence="10" id="KW-1185">Reference proteome</keyword>
<dbReference type="OrthoDB" id="9809852at2"/>
<dbReference type="InterPro" id="IPR038763">
    <property type="entry name" value="DHH_sf"/>
</dbReference>
<sequence length="564" mass="61242">MVQIVQRSVDQAASAALAEAGIRPALARLLAARGVREVSQLDVSLARLIPPERLTNNTHMASLLADAIATGKNIMVVGDYDADGATATAVAVKGLRSMGGRVEFLVPNRFEYGYGLTPEIVMLAARQQPDIILTVDNGIASVDGVNAARELGIQVLVTDHHLPGDVTPQAACIVNPNQHGCDFPSKSLAGVGVMFYVLLALRAELRRRGAFASQVEPNLTELLDLVALGTVADLVRLDDNNRILVEQGLRRIRAGKCSPGIRALFAVAGRDITKAGPQDLGFSIGPRLNAAGRLDDMTLGIACLLEQDDVPAGAMAQQLHELNQERRNIEADMQDGALDILDKVDAAGRYSLSLYQADWHQGVIGILASRIKERFHRPVIAFAPSVDGEIKGSGRSVPGLHLRDALDVLSKREPGLLLKFGGHAMAAGLSIREQDFEKFSEVFESVVSSLLAPEQLDAVIEVDGSLAIEEATLETAHALERQVWGAGFPPPLFWDEFRIVQQRIVGERHLKLSLQKEGQVFDAIFFRQEAFLPDTVQVVYQLQVNEYRGNQSVQLCLQHWQAPV</sequence>
<dbReference type="InterPro" id="IPR004610">
    <property type="entry name" value="RecJ"/>
</dbReference>
<dbReference type="Gene3D" id="3.10.310.30">
    <property type="match status" value="1"/>
</dbReference>
<dbReference type="Pfam" id="PF17768">
    <property type="entry name" value="RecJ_OB"/>
    <property type="match status" value="1"/>
</dbReference>
<dbReference type="InterPro" id="IPR003156">
    <property type="entry name" value="DHHA1_dom"/>
</dbReference>
<dbReference type="SUPFAM" id="SSF64182">
    <property type="entry name" value="DHH phosphoesterases"/>
    <property type="match status" value="1"/>
</dbReference>
<feature type="domain" description="RecJ OB" evidence="8">
    <location>
        <begin position="462"/>
        <end position="558"/>
    </location>
</feature>
<keyword evidence="3" id="KW-0540">Nuclease</keyword>
<evidence type="ECO:0000256" key="4">
    <source>
        <dbReference type="ARBA" id="ARBA00022801"/>
    </source>
</evidence>
<evidence type="ECO:0000259" key="6">
    <source>
        <dbReference type="Pfam" id="PF01368"/>
    </source>
</evidence>
<dbReference type="Gene3D" id="3.90.1640.30">
    <property type="match status" value="1"/>
</dbReference>
<evidence type="ECO:0000259" key="7">
    <source>
        <dbReference type="Pfam" id="PF02272"/>
    </source>
</evidence>
<organism evidence="9 10">
    <name type="scientific">Methylobacillus rhizosphaerae</name>
    <dbReference type="NCBI Taxonomy" id="551994"/>
    <lineage>
        <taxon>Bacteria</taxon>
        <taxon>Pseudomonadati</taxon>
        <taxon>Pseudomonadota</taxon>
        <taxon>Betaproteobacteria</taxon>
        <taxon>Nitrosomonadales</taxon>
        <taxon>Methylophilaceae</taxon>
        <taxon>Methylobacillus</taxon>
    </lineage>
</organism>
<accession>A0A239ALU6</accession>
<dbReference type="FunFam" id="3.90.1640.30:FF:000001">
    <property type="entry name" value="Single-stranded-DNA-specific exonuclease RecJ"/>
    <property type="match status" value="1"/>
</dbReference>
<dbReference type="RefSeq" id="WP_089376051.1">
    <property type="nucleotide sequence ID" value="NZ_FZOA01000008.1"/>
</dbReference>
<dbReference type="GO" id="GO:0008409">
    <property type="term" value="F:5'-3' exonuclease activity"/>
    <property type="evidence" value="ECO:0007669"/>
    <property type="project" value="InterPro"/>
</dbReference>
<dbReference type="InterPro" id="IPR051673">
    <property type="entry name" value="SSDNA_exonuclease_RecJ"/>
</dbReference>
<gene>
    <name evidence="9" type="ORF">SAMN05192560_1964</name>
</gene>
<evidence type="ECO:0000259" key="8">
    <source>
        <dbReference type="Pfam" id="PF17768"/>
    </source>
</evidence>
<dbReference type="NCBIfam" id="TIGR00644">
    <property type="entry name" value="recJ"/>
    <property type="match status" value="1"/>
</dbReference>
<name>A0A239ALU6_9PROT</name>
<keyword evidence="4" id="KW-0378">Hydrolase</keyword>
<evidence type="ECO:0000256" key="2">
    <source>
        <dbReference type="ARBA" id="ARBA00019841"/>
    </source>
</evidence>
<proteinExistence type="inferred from homology"/>
<comment type="similarity">
    <text evidence="1">Belongs to the RecJ family.</text>
</comment>
<evidence type="ECO:0000256" key="3">
    <source>
        <dbReference type="ARBA" id="ARBA00022722"/>
    </source>
</evidence>
<dbReference type="Pfam" id="PF01368">
    <property type="entry name" value="DHH"/>
    <property type="match status" value="1"/>
</dbReference>
<reference evidence="10" key="1">
    <citation type="submission" date="2017-06" db="EMBL/GenBank/DDBJ databases">
        <authorList>
            <person name="Varghese N."/>
            <person name="Submissions S."/>
        </authorList>
    </citation>
    <scope>NUCLEOTIDE SEQUENCE [LARGE SCALE GENOMIC DNA]</scope>
    <source>
        <strain evidence="10">Ca-68</strain>
    </source>
</reference>
<feature type="domain" description="DHHA1" evidence="7">
    <location>
        <begin position="355"/>
        <end position="448"/>
    </location>
</feature>
<feature type="domain" description="DDH" evidence="6">
    <location>
        <begin position="73"/>
        <end position="230"/>
    </location>
</feature>
<evidence type="ECO:0000256" key="1">
    <source>
        <dbReference type="ARBA" id="ARBA00005915"/>
    </source>
</evidence>
<protein>
    <recommendedName>
        <fullName evidence="2">Single-stranded-DNA-specific exonuclease RecJ</fullName>
    </recommendedName>
</protein>
<evidence type="ECO:0000256" key="5">
    <source>
        <dbReference type="ARBA" id="ARBA00022839"/>
    </source>
</evidence>
<keyword evidence="5 9" id="KW-0269">Exonuclease</keyword>
<dbReference type="GO" id="GO:0006310">
    <property type="term" value="P:DNA recombination"/>
    <property type="evidence" value="ECO:0007669"/>
    <property type="project" value="InterPro"/>
</dbReference>
<dbReference type="EMBL" id="FZOA01000008">
    <property type="protein sequence ID" value="SNR96034.1"/>
    <property type="molecule type" value="Genomic_DNA"/>
</dbReference>